<dbReference type="STRING" id="62324.A0A182R1R2"/>
<dbReference type="InterPro" id="IPR036734">
    <property type="entry name" value="Neur_chan_lig-bd_sf"/>
</dbReference>
<feature type="transmembrane region" description="Helical" evidence="2">
    <location>
        <begin position="425"/>
        <end position="442"/>
    </location>
</feature>
<name>A0A182R1R2_ANOFN</name>
<keyword evidence="3" id="KW-0732">Signal</keyword>
<feature type="signal peptide" evidence="3">
    <location>
        <begin position="1"/>
        <end position="24"/>
    </location>
</feature>
<feature type="transmembrane region" description="Helical" evidence="2">
    <location>
        <begin position="241"/>
        <end position="262"/>
    </location>
</feature>
<feature type="transmembrane region" description="Helical" evidence="2">
    <location>
        <begin position="269"/>
        <end position="288"/>
    </location>
</feature>
<proteinExistence type="predicted"/>
<dbReference type="Pfam" id="PF02931">
    <property type="entry name" value="Neur_chan_LBD"/>
    <property type="match status" value="1"/>
</dbReference>
<dbReference type="VEuPathDB" id="VectorBase:AFUN000101"/>
<dbReference type="AlphaFoldDB" id="A0A182R1R2"/>
<reference evidence="5" key="1">
    <citation type="submission" date="2020-05" db="UniProtKB">
        <authorList>
            <consortium name="EnsemblMetazoa"/>
        </authorList>
    </citation>
    <scope>IDENTIFICATION</scope>
    <source>
        <strain evidence="5">FUMOZ</strain>
    </source>
</reference>
<organism evidence="5">
    <name type="scientific">Anopheles funestus</name>
    <name type="common">African malaria mosquito</name>
    <dbReference type="NCBI Taxonomy" id="62324"/>
    <lineage>
        <taxon>Eukaryota</taxon>
        <taxon>Metazoa</taxon>
        <taxon>Ecdysozoa</taxon>
        <taxon>Arthropoda</taxon>
        <taxon>Hexapoda</taxon>
        <taxon>Insecta</taxon>
        <taxon>Pterygota</taxon>
        <taxon>Neoptera</taxon>
        <taxon>Endopterygota</taxon>
        <taxon>Diptera</taxon>
        <taxon>Nematocera</taxon>
        <taxon>Culicoidea</taxon>
        <taxon>Culicidae</taxon>
        <taxon>Anophelinae</taxon>
        <taxon>Anopheles</taxon>
    </lineage>
</organism>
<accession>A0A182R1R2</accession>
<keyword evidence="2" id="KW-1133">Transmembrane helix</keyword>
<evidence type="ECO:0000256" key="3">
    <source>
        <dbReference type="SAM" id="SignalP"/>
    </source>
</evidence>
<protein>
    <submittedName>
        <fullName evidence="5">Neur_chan_LBD domain-containing protein</fullName>
    </submittedName>
</protein>
<evidence type="ECO:0000259" key="4">
    <source>
        <dbReference type="Pfam" id="PF02931"/>
    </source>
</evidence>
<keyword evidence="2" id="KW-0472">Membrane</keyword>
<evidence type="ECO:0000256" key="2">
    <source>
        <dbReference type="SAM" id="Phobius"/>
    </source>
</evidence>
<feature type="transmembrane region" description="Helical" evidence="2">
    <location>
        <begin position="300"/>
        <end position="321"/>
    </location>
</feature>
<feature type="region of interest" description="Disordered" evidence="1">
    <location>
        <begin position="362"/>
        <end position="385"/>
    </location>
</feature>
<dbReference type="Gene3D" id="2.70.170.10">
    <property type="entry name" value="Neurotransmitter-gated ion-channel ligand-binding domain"/>
    <property type="match status" value="1"/>
</dbReference>
<dbReference type="GO" id="GO:0016020">
    <property type="term" value="C:membrane"/>
    <property type="evidence" value="ECO:0007669"/>
    <property type="project" value="InterPro"/>
</dbReference>
<feature type="compositionally biased region" description="Basic and acidic residues" evidence="1">
    <location>
        <begin position="371"/>
        <end position="381"/>
    </location>
</feature>
<dbReference type="GO" id="GO:0005230">
    <property type="term" value="F:extracellular ligand-gated monoatomic ion channel activity"/>
    <property type="evidence" value="ECO:0007669"/>
    <property type="project" value="InterPro"/>
</dbReference>
<feature type="chain" id="PRO_5021231078" evidence="3">
    <location>
        <begin position="25"/>
        <end position="447"/>
    </location>
</feature>
<evidence type="ECO:0000256" key="1">
    <source>
        <dbReference type="SAM" id="MobiDB-lite"/>
    </source>
</evidence>
<dbReference type="CDD" id="cd18989">
    <property type="entry name" value="LGIC_ECD_cation"/>
    <property type="match status" value="1"/>
</dbReference>
<keyword evidence="2" id="KW-0812">Transmembrane</keyword>
<dbReference type="GO" id="GO:0004888">
    <property type="term" value="F:transmembrane signaling receptor activity"/>
    <property type="evidence" value="ECO:0007669"/>
    <property type="project" value="InterPro"/>
</dbReference>
<dbReference type="VEuPathDB" id="VectorBase:AFUN2_003827"/>
<dbReference type="InterPro" id="IPR006201">
    <property type="entry name" value="Neur_channel"/>
</dbReference>
<dbReference type="EnsemblMetazoa" id="AFUN000101-RA">
    <property type="protein sequence ID" value="AFUN000101-PA"/>
    <property type="gene ID" value="AFUN000101"/>
</dbReference>
<sequence>MLKVIFIFYIITLFVILQVNNVATIKCDGESSSIEGKLLKKLLCFDYDKTQRPVKNHLTAVNVSMSTYLKEYYVVESDPSLILSVWMTLSWKDEFLTWNRADYGMEMVNIDSSELWRPTIETSRNKKAGALDKSCRDHKCEVKHNGDVSCVSPCTYEAHCSNTNVDWPFDVMECSMYFSSWLEFTTQLNITAESNVSREFLKEDKHWKLLSTEIVSHIFEYDESFPLIDFIITLERHVGSYTAIITPGFMVVAVSLVVLWIDSASSDRLHILSATCLGHFIYLEYIYWHMTYNTKDVPKILLFFRDSLLINVVMLIFTIVLRHTAPMKKNSSERLIDRLALRTVSTSWGRMLFQAEPITDLKGTQPLGENQTERENNRHAENGTNGDTVNLVVDGYEGNHASNTAAPLSTEQHRADLGIIFIDRIVLYCCMICYMFMIFNLIPKKML</sequence>
<feature type="domain" description="Neurotransmitter-gated ion-channel ligand-binding" evidence="4">
    <location>
        <begin position="37"/>
        <end position="237"/>
    </location>
</feature>
<dbReference type="InterPro" id="IPR006202">
    <property type="entry name" value="Neur_chan_lig-bd"/>
</dbReference>
<dbReference type="PANTHER" id="PTHR18945">
    <property type="entry name" value="NEUROTRANSMITTER GATED ION CHANNEL"/>
    <property type="match status" value="1"/>
</dbReference>
<dbReference type="SUPFAM" id="SSF63712">
    <property type="entry name" value="Nicotinic receptor ligand binding domain-like"/>
    <property type="match status" value="1"/>
</dbReference>
<evidence type="ECO:0000313" key="5">
    <source>
        <dbReference type="EnsemblMetazoa" id="AFUN000101-PA"/>
    </source>
</evidence>